<dbReference type="PANTHER" id="PTHR47204:SF1">
    <property type="entry name" value="RIBONUCLEASE H2 SUBUNIT C"/>
    <property type="match status" value="1"/>
</dbReference>
<evidence type="ECO:0000313" key="2">
    <source>
        <dbReference type="EMBL" id="TFK21846.1"/>
    </source>
</evidence>
<evidence type="ECO:0000313" key="3">
    <source>
        <dbReference type="Proteomes" id="UP000307440"/>
    </source>
</evidence>
<dbReference type="Gene3D" id="2.40.128.680">
    <property type="match status" value="2"/>
</dbReference>
<feature type="region of interest" description="Disordered" evidence="1">
    <location>
        <begin position="175"/>
        <end position="207"/>
    </location>
</feature>
<proteinExistence type="predicted"/>
<dbReference type="Proteomes" id="UP000307440">
    <property type="component" value="Unassembled WGS sequence"/>
</dbReference>
<feature type="region of interest" description="Disordered" evidence="1">
    <location>
        <begin position="108"/>
        <end position="137"/>
    </location>
</feature>
<dbReference type="GO" id="GO:0032299">
    <property type="term" value="C:ribonuclease H2 complex"/>
    <property type="evidence" value="ECO:0007669"/>
    <property type="project" value="InterPro"/>
</dbReference>
<feature type="compositionally biased region" description="Low complexity" evidence="1">
    <location>
        <begin position="122"/>
        <end position="134"/>
    </location>
</feature>
<sequence length="292" mass="31927">MSDTPLVLNRMSHNIETCQPNLMPFRIAYNGPAQMSTYMHVQSVTSTEELRKEQAPQASSSKISAQPSTEPMSDVQMIEASSQHEVQPLPEAVTHSLKVNQVIHSETELSNPATSTYGTANSTQSSTGDTTTRTDAPNRFISTFRGRIIQGLSVDLPKGYRGLVLKSPKPLEVSSAKSTSKVGKAGPPKGMGNNVTKPKGRLTRSAVSERVTEVEEVVVVADDSSMDVDDSQTESHVPTKNLTISGQFSSFVIWKPDHPVVEIQDEYFRSMHEWTAISAEVHRSEALVDCEP</sequence>
<evidence type="ECO:0000256" key="1">
    <source>
        <dbReference type="SAM" id="MobiDB-lite"/>
    </source>
</evidence>
<protein>
    <submittedName>
        <fullName evidence="2">Uncharacterized protein</fullName>
    </submittedName>
</protein>
<dbReference type="PANTHER" id="PTHR47204">
    <property type="entry name" value="OS02G0168900 PROTEIN"/>
    <property type="match status" value="1"/>
</dbReference>
<organism evidence="2 3">
    <name type="scientific">Coprinopsis marcescibilis</name>
    <name type="common">Agaric fungus</name>
    <name type="synonym">Psathyrella marcescibilis</name>
    <dbReference type="NCBI Taxonomy" id="230819"/>
    <lineage>
        <taxon>Eukaryota</taxon>
        <taxon>Fungi</taxon>
        <taxon>Dikarya</taxon>
        <taxon>Basidiomycota</taxon>
        <taxon>Agaricomycotina</taxon>
        <taxon>Agaricomycetes</taxon>
        <taxon>Agaricomycetidae</taxon>
        <taxon>Agaricales</taxon>
        <taxon>Agaricineae</taxon>
        <taxon>Psathyrellaceae</taxon>
        <taxon>Coprinopsis</taxon>
    </lineage>
</organism>
<name>A0A5C3KNN7_COPMA</name>
<dbReference type="OrthoDB" id="6222486at2759"/>
<gene>
    <name evidence="2" type="ORF">FA15DRAFT_644991</name>
</gene>
<dbReference type="Pfam" id="PF08615">
    <property type="entry name" value="RNase_H2_suC"/>
    <property type="match status" value="1"/>
</dbReference>
<reference evidence="2 3" key="1">
    <citation type="journal article" date="2019" name="Nat. Ecol. Evol.">
        <title>Megaphylogeny resolves global patterns of mushroom evolution.</title>
        <authorList>
            <person name="Varga T."/>
            <person name="Krizsan K."/>
            <person name="Foldi C."/>
            <person name="Dima B."/>
            <person name="Sanchez-Garcia M."/>
            <person name="Sanchez-Ramirez S."/>
            <person name="Szollosi G.J."/>
            <person name="Szarkandi J.G."/>
            <person name="Papp V."/>
            <person name="Albert L."/>
            <person name="Andreopoulos W."/>
            <person name="Angelini C."/>
            <person name="Antonin V."/>
            <person name="Barry K.W."/>
            <person name="Bougher N.L."/>
            <person name="Buchanan P."/>
            <person name="Buyck B."/>
            <person name="Bense V."/>
            <person name="Catcheside P."/>
            <person name="Chovatia M."/>
            <person name="Cooper J."/>
            <person name="Damon W."/>
            <person name="Desjardin D."/>
            <person name="Finy P."/>
            <person name="Geml J."/>
            <person name="Haridas S."/>
            <person name="Hughes K."/>
            <person name="Justo A."/>
            <person name="Karasinski D."/>
            <person name="Kautmanova I."/>
            <person name="Kiss B."/>
            <person name="Kocsube S."/>
            <person name="Kotiranta H."/>
            <person name="LaButti K.M."/>
            <person name="Lechner B.E."/>
            <person name="Liimatainen K."/>
            <person name="Lipzen A."/>
            <person name="Lukacs Z."/>
            <person name="Mihaltcheva S."/>
            <person name="Morgado L.N."/>
            <person name="Niskanen T."/>
            <person name="Noordeloos M.E."/>
            <person name="Ohm R.A."/>
            <person name="Ortiz-Santana B."/>
            <person name="Ovrebo C."/>
            <person name="Racz N."/>
            <person name="Riley R."/>
            <person name="Savchenko A."/>
            <person name="Shiryaev A."/>
            <person name="Soop K."/>
            <person name="Spirin V."/>
            <person name="Szebenyi C."/>
            <person name="Tomsovsky M."/>
            <person name="Tulloss R.E."/>
            <person name="Uehling J."/>
            <person name="Grigoriev I.V."/>
            <person name="Vagvolgyi C."/>
            <person name="Papp T."/>
            <person name="Martin F.M."/>
            <person name="Miettinen O."/>
            <person name="Hibbett D.S."/>
            <person name="Nagy L.G."/>
        </authorList>
    </citation>
    <scope>NUCLEOTIDE SEQUENCE [LARGE SCALE GENOMIC DNA]</scope>
    <source>
        <strain evidence="2 3">CBS 121175</strain>
    </source>
</reference>
<dbReference type="EMBL" id="ML210256">
    <property type="protein sequence ID" value="TFK21846.1"/>
    <property type="molecule type" value="Genomic_DNA"/>
</dbReference>
<dbReference type="STRING" id="230819.A0A5C3KNN7"/>
<feature type="region of interest" description="Disordered" evidence="1">
    <location>
        <begin position="44"/>
        <end position="69"/>
    </location>
</feature>
<accession>A0A5C3KNN7</accession>
<dbReference type="InterPro" id="IPR013924">
    <property type="entry name" value="RNase_H2_suC"/>
</dbReference>
<dbReference type="GO" id="GO:0006401">
    <property type="term" value="P:RNA catabolic process"/>
    <property type="evidence" value="ECO:0007669"/>
    <property type="project" value="InterPro"/>
</dbReference>
<dbReference type="AlphaFoldDB" id="A0A5C3KNN7"/>
<keyword evidence="3" id="KW-1185">Reference proteome</keyword>
<feature type="compositionally biased region" description="Polar residues" evidence="1">
    <location>
        <begin position="108"/>
        <end position="121"/>
    </location>
</feature>
<feature type="compositionally biased region" description="Polar residues" evidence="1">
    <location>
        <begin position="56"/>
        <end position="69"/>
    </location>
</feature>